<evidence type="ECO:0000256" key="1">
    <source>
        <dbReference type="ARBA" id="ARBA00022801"/>
    </source>
</evidence>
<dbReference type="PROSITE" id="PS51831">
    <property type="entry name" value="HD"/>
    <property type="match status" value="1"/>
</dbReference>
<dbReference type="InterPro" id="IPR006674">
    <property type="entry name" value="HD_domain"/>
</dbReference>
<comment type="caution">
    <text evidence="3">The sequence shown here is derived from an EMBL/GenBank/DDBJ whole genome shotgun (WGS) entry which is preliminary data.</text>
</comment>
<dbReference type="PANTHER" id="PTHR35795:SF1">
    <property type="entry name" value="BIS(5'-NUCLEOSYL)-TETRAPHOSPHATASE, SYMMETRICAL"/>
    <property type="match status" value="1"/>
</dbReference>
<dbReference type="InterPro" id="IPR026875">
    <property type="entry name" value="PHydrolase_assoc_dom"/>
</dbReference>
<dbReference type="NCBIfam" id="TIGR01353">
    <property type="entry name" value="dGTP_triPase"/>
    <property type="match status" value="1"/>
</dbReference>
<keyword evidence="1" id="KW-0378">Hydrolase</keyword>
<dbReference type="EMBL" id="WJBE01000005">
    <property type="protein sequence ID" value="MBC3899317.1"/>
    <property type="molecule type" value="Genomic_DNA"/>
</dbReference>
<reference evidence="3 4" key="1">
    <citation type="journal article" date="2020" name="mSystems">
        <title>Defining Genomic and Predicted Metabolic Features of the Acetobacterium Genus.</title>
        <authorList>
            <person name="Ross D.E."/>
            <person name="Marshall C.W."/>
            <person name="Gulliver D."/>
            <person name="May H.D."/>
            <person name="Norman R.S."/>
        </authorList>
    </citation>
    <scope>NUCLEOTIDE SEQUENCE [LARGE SCALE GENOMIC DNA]</scope>
    <source>
        <strain evidence="3 4">DSM 4132</strain>
    </source>
</reference>
<dbReference type="SMART" id="SM00471">
    <property type="entry name" value="HDc"/>
    <property type="match status" value="1"/>
</dbReference>
<dbReference type="SUPFAM" id="SSF109604">
    <property type="entry name" value="HD-domain/PDEase-like"/>
    <property type="match status" value="1"/>
</dbReference>
<keyword evidence="4" id="KW-1185">Reference proteome</keyword>
<dbReference type="Pfam" id="PF01966">
    <property type="entry name" value="HD"/>
    <property type="match status" value="1"/>
</dbReference>
<accession>A0ABR6YW29</accession>
<evidence type="ECO:0000313" key="3">
    <source>
        <dbReference type="EMBL" id="MBC3899317.1"/>
    </source>
</evidence>
<dbReference type="Proteomes" id="UP000622405">
    <property type="component" value="Unassembled WGS sequence"/>
</dbReference>
<dbReference type="InterPro" id="IPR051094">
    <property type="entry name" value="Diverse_Catalytic_Enzymes"/>
</dbReference>
<proteinExistence type="predicted"/>
<dbReference type="CDD" id="cd00077">
    <property type="entry name" value="HDc"/>
    <property type="match status" value="1"/>
</dbReference>
<sequence length="485" mass="56394">MAINKYSPKYSIEISKNYGSRDDDPTGIFSQKNNNCTRYFNSNDSNMADKRSEFQRDRERILHSKSFRRLVDKAQIFTSSKGDHFRTRMTHTLEVNQISRGMTKQLKLNEDLTEAIALAHDIGHTPFGHQGERTLQKLLDEKLPNVELKYRRFKHNLQGLRVLSYLDEKYIGYEGLNLSYQVLEGVLKHTKSCKDKCDKKCDHSCTAIDEFLVNGDKKYLFLDVKHPTTLEGQIVKIADEIAQRGHDLDDAFASRLLSYEEFKEICSIKKLAELKKLTEKAFAEADEAFENGYYFIDKHDAIRSELVSSIIGHLISDVVETSLRNIEAYDHENDELYNNDDKRISKLLIDFSENTSFIVDFLESEISKKVINSYEVANFDNIAERVIETLFETYIKNPKLLPNNTLRRLFRDMRRHGYDVIDFRDSDIKILNKELDEIKNMSDNSGCISEYTKYAILVRCIIDYISGMTDNFALNEYREIIGIKQ</sequence>
<dbReference type="Gene3D" id="1.10.3210.10">
    <property type="entry name" value="Hypothetical protein af1432"/>
    <property type="match status" value="1"/>
</dbReference>
<dbReference type="PANTHER" id="PTHR35795">
    <property type="entry name" value="SLR1885 PROTEIN"/>
    <property type="match status" value="1"/>
</dbReference>
<dbReference type="InterPro" id="IPR006261">
    <property type="entry name" value="dGTPase"/>
</dbReference>
<evidence type="ECO:0000313" key="4">
    <source>
        <dbReference type="Proteomes" id="UP000622405"/>
    </source>
</evidence>
<organism evidence="3 4">
    <name type="scientific">Acetobacterium malicum</name>
    <dbReference type="NCBI Taxonomy" id="52692"/>
    <lineage>
        <taxon>Bacteria</taxon>
        <taxon>Bacillati</taxon>
        <taxon>Bacillota</taxon>
        <taxon>Clostridia</taxon>
        <taxon>Eubacteriales</taxon>
        <taxon>Eubacteriaceae</taxon>
        <taxon>Acetobacterium</taxon>
    </lineage>
</organism>
<dbReference type="InterPro" id="IPR003607">
    <property type="entry name" value="HD/PDEase_dom"/>
</dbReference>
<dbReference type="RefSeq" id="WP_186893822.1">
    <property type="nucleotide sequence ID" value="NZ_WJBE01000005.1"/>
</dbReference>
<evidence type="ECO:0000259" key="2">
    <source>
        <dbReference type="PROSITE" id="PS51831"/>
    </source>
</evidence>
<gene>
    <name evidence="3" type="primary">dgt</name>
    <name evidence="3" type="ORF">GH811_06785</name>
</gene>
<dbReference type="Pfam" id="PF13286">
    <property type="entry name" value="HD_assoc"/>
    <property type="match status" value="2"/>
</dbReference>
<name>A0ABR6YW29_9FIRM</name>
<feature type="domain" description="HD" evidence="2">
    <location>
        <begin position="88"/>
        <end position="211"/>
    </location>
</feature>
<protein>
    <submittedName>
        <fullName evidence="3">DNTP triphosphohydrolase</fullName>
    </submittedName>
</protein>